<dbReference type="Gene3D" id="2.60.200.20">
    <property type="match status" value="1"/>
</dbReference>
<proteinExistence type="predicted"/>
<keyword evidence="4" id="KW-1185">Reference proteome</keyword>
<reference evidence="3 4" key="1">
    <citation type="submission" date="2024-06" db="EMBL/GenBank/DDBJ databases">
        <authorList>
            <person name="Kraege A."/>
            <person name="Thomma B."/>
        </authorList>
    </citation>
    <scope>NUCLEOTIDE SEQUENCE [LARGE SCALE GENOMIC DNA]</scope>
</reference>
<name>A0ABP1FY75_9CHLO</name>
<dbReference type="InterPro" id="IPR008984">
    <property type="entry name" value="SMAD_FHA_dom_sf"/>
</dbReference>
<dbReference type="EMBL" id="CAXHTA020000008">
    <property type="protein sequence ID" value="CAL5223153.1"/>
    <property type="molecule type" value="Genomic_DNA"/>
</dbReference>
<gene>
    <name evidence="3" type="primary">g5622</name>
    <name evidence="3" type="ORF">VP750_LOCUS4812</name>
</gene>
<feature type="domain" description="FHA" evidence="2">
    <location>
        <begin position="337"/>
        <end position="399"/>
    </location>
</feature>
<dbReference type="SMART" id="SM00240">
    <property type="entry name" value="FHA"/>
    <property type="match status" value="1"/>
</dbReference>
<evidence type="ECO:0000313" key="4">
    <source>
        <dbReference type="Proteomes" id="UP001497392"/>
    </source>
</evidence>
<evidence type="ECO:0000256" key="1">
    <source>
        <dbReference type="SAM" id="MobiDB-lite"/>
    </source>
</evidence>
<feature type="region of interest" description="Disordered" evidence="1">
    <location>
        <begin position="1"/>
        <end position="279"/>
    </location>
</feature>
<feature type="compositionally biased region" description="Basic and acidic residues" evidence="1">
    <location>
        <begin position="99"/>
        <end position="172"/>
    </location>
</feature>
<evidence type="ECO:0000313" key="3">
    <source>
        <dbReference type="EMBL" id="CAL5223153.1"/>
    </source>
</evidence>
<evidence type="ECO:0000259" key="2">
    <source>
        <dbReference type="PROSITE" id="PS50006"/>
    </source>
</evidence>
<comment type="caution">
    <text evidence="3">The sequence shown here is derived from an EMBL/GenBank/DDBJ whole genome shotgun (WGS) entry which is preliminary data.</text>
</comment>
<organism evidence="3 4">
    <name type="scientific">Coccomyxa viridis</name>
    <dbReference type="NCBI Taxonomy" id="1274662"/>
    <lineage>
        <taxon>Eukaryota</taxon>
        <taxon>Viridiplantae</taxon>
        <taxon>Chlorophyta</taxon>
        <taxon>core chlorophytes</taxon>
        <taxon>Trebouxiophyceae</taxon>
        <taxon>Trebouxiophyceae incertae sedis</taxon>
        <taxon>Coccomyxaceae</taxon>
        <taxon>Coccomyxa</taxon>
    </lineage>
</organism>
<feature type="compositionally biased region" description="Basic and acidic residues" evidence="1">
    <location>
        <begin position="50"/>
        <end position="61"/>
    </location>
</feature>
<feature type="compositionally biased region" description="Low complexity" evidence="1">
    <location>
        <begin position="1"/>
        <end position="40"/>
    </location>
</feature>
<sequence>MAKDGSSSSSSSSSSSGSDSGSSTSGSSSSSSSQGGSPSQKPAPPARPAKSSERESREAVRRARSPSRSPRALKRKRDSPVRGSRYRDNSPPRRRRSPAPRERHDRGTDDRRRSSRNEEPRQSRRDDDRRRRGSPDVRRAGGDDRRRQGSPDGRRAGGDEQRRSGHAEHQNGGRELPPPPPLPADRQGRGGRDRRSGFGEGPPEEERQGLSHAEGPPANGGTAPVEGKIHRSRANRWEPQDDQPLPGPPGPPPQREDRDWNHQSKEEAFPQEDKPPPEANFALSGKLAEESNTVNGVVLLHTEPPEARRPIVRWRLYTFKNGDMFGEPLPIHKQTCYFFGRERRVADIPTDHPSCSKQHAILQYRLTDKEEDGIVKSAVRPYIMDLGSTNGTHLNNERLEAHRYYELLPKDLIKFGNSSREYVLLHERAAEEG</sequence>
<dbReference type="InterPro" id="IPR050923">
    <property type="entry name" value="Cell_Proc_Reg/RNA_Proc"/>
</dbReference>
<feature type="compositionally biased region" description="Basic and acidic residues" evidence="1">
    <location>
        <begin position="186"/>
        <end position="197"/>
    </location>
</feature>
<dbReference type="Pfam" id="PF00498">
    <property type="entry name" value="FHA"/>
    <property type="match status" value="1"/>
</dbReference>
<feature type="compositionally biased region" description="Basic and acidic residues" evidence="1">
    <location>
        <begin position="254"/>
        <end position="276"/>
    </location>
</feature>
<accession>A0ABP1FY75</accession>
<dbReference type="PANTHER" id="PTHR23308">
    <property type="entry name" value="NUCLEAR INHIBITOR OF PROTEIN PHOSPHATASE-1"/>
    <property type="match status" value="1"/>
</dbReference>
<dbReference type="SUPFAM" id="SSF49879">
    <property type="entry name" value="SMAD/FHA domain"/>
    <property type="match status" value="1"/>
</dbReference>
<dbReference type="Proteomes" id="UP001497392">
    <property type="component" value="Unassembled WGS sequence"/>
</dbReference>
<dbReference type="InterPro" id="IPR000253">
    <property type="entry name" value="FHA_dom"/>
</dbReference>
<protein>
    <submittedName>
        <fullName evidence="3">G5622 protein</fullName>
    </submittedName>
</protein>
<dbReference type="PROSITE" id="PS50006">
    <property type="entry name" value="FHA_DOMAIN"/>
    <property type="match status" value="1"/>
</dbReference>